<proteinExistence type="predicted"/>
<evidence type="ECO:0000313" key="1">
    <source>
        <dbReference type="EMBL" id="KYM96873.1"/>
    </source>
</evidence>
<dbReference type="AlphaFoldDB" id="A0A151IB28"/>
<keyword evidence="2" id="KW-1185">Reference proteome</keyword>
<gene>
    <name evidence="1" type="ORF">ALC62_12449</name>
</gene>
<accession>A0A151IB28</accession>
<dbReference type="Proteomes" id="UP000078542">
    <property type="component" value="Unassembled WGS sequence"/>
</dbReference>
<evidence type="ECO:0000313" key="2">
    <source>
        <dbReference type="Proteomes" id="UP000078542"/>
    </source>
</evidence>
<sequence length="96" mass="11026">MKVKADLRVSTLVSCGMHQVFLICLRRGKTEKEKKKTETGRSWWREEIYDCHTSRCFIDGENSTLMGLHSPRLAKIKFVGSTPLTRGEIPLTHFMA</sequence>
<organism evidence="1 2">
    <name type="scientific">Cyphomyrmex costatus</name>
    <dbReference type="NCBI Taxonomy" id="456900"/>
    <lineage>
        <taxon>Eukaryota</taxon>
        <taxon>Metazoa</taxon>
        <taxon>Ecdysozoa</taxon>
        <taxon>Arthropoda</taxon>
        <taxon>Hexapoda</taxon>
        <taxon>Insecta</taxon>
        <taxon>Pterygota</taxon>
        <taxon>Neoptera</taxon>
        <taxon>Endopterygota</taxon>
        <taxon>Hymenoptera</taxon>
        <taxon>Apocrita</taxon>
        <taxon>Aculeata</taxon>
        <taxon>Formicoidea</taxon>
        <taxon>Formicidae</taxon>
        <taxon>Myrmicinae</taxon>
        <taxon>Cyphomyrmex</taxon>
    </lineage>
</organism>
<reference evidence="1 2" key="1">
    <citation type="submission" date="2016-03" db="EMBL/GenBank/DDBJ databases">
        <title>Cyphomyrmex costatus WGS genome.</title>
        <authorList>
            <person name="Nygaard S."/>
            <person name="Hu H."/>
            <person name="Boomsma J."/>
            <person name="Zhang G."/>
        </authorList>
    </citation>
    <scope>NUCLEOTIDE SEQUENCE [LARGE SCALE GENOMIC DNA]</scope>
    <source>
        <strain evidence="1">MS0001</strain>
        <tissue evidence="1">Whole body</tissue>
    </source>
</reference>
<protein>
    <submittedName>
        <fullName evidence="1">Uncharacterized protein</fullName>
    </submittedName>
</protein>
<dbReference type="EMBL" id="KQ978125">
    <property type="protein sequence ID" value="KYM96873.1"/>
    <property type="molecule type" value="Genomic_DNA"/>
</dbReference>
<name>A0A151IB28_9HYME</name>